<dbReference type="InterPro" id="IPR011006">
    <property type="entry name" value="CheY-like_superfamily"/>
</dbReference>
<feature type="modified residue" description="4-aspartylphosphate" evidence="5">
    <location>
        <position position="84"/>
    </location>
</feature>
<evidence type="ECO:0000256" key="6">
    <source>
        <dbReference type="SAM" id="MobiDB-lite"/>
    </source>
</evidence>
<evidence type="ECO:0000256" key="2">
    <source>
        <dbReference type="ARBA" id="ARBA00023015"/>
    </source>
</evidence>
<name>A0A1C6U063_9ACTN</name>
<keyword evidence="4" id="KW-0804">Transcription</keyword>
<dbReference type="EMBL" id="FMHZ01000002">
    <property type="protein sequence ID" value="SCL47426.1"/>
    <property type="molecule type" value="Genomic_DNA"/>
</dbReference>
<keyword evidence="1 5" id="KW-0597">Phosphoprotein</keyword>
<dbReference type="Gene3D" id="3.40.50.2300">
    <property type="match status" value="1"/>
</dbReference>
<dbReference type="InterPro" id="IPR000792">
    <property type="entry name" value="Tscrpt_reg_LuxR_C"/>
</dbReference>
<dbReference type="GO" id="GO:0000160">
    <property type="term" value="P:phosphorelay signal transduction system"/>
    <property type="evidence" value="ECO:0007669"/>
    <property type="project" value="InterPro"/>
</dbReference>
<feature type="domain" description="Response regulatory" evidence="8">
    <location>
        <begin position="33"/>
        <end position="152"/>
    </location>
</feature>
<feature type="region of interest" description="Disordered" evidence="6">
    <location>
        <begin position="1"/>
        <end position="27"/>
    </location>
</feature>
<dbReference type="PROSITE" id="PS00622">
    <property type="entry name" value="HTH_LUXR_1"/>
    <property type="match status" value="1"/>
</dbReference>
<evidence type="ECO:0000313" key="10">
    <source>
        <dbReference type="Proteomes" id="UP000199001"/>
    </source>
</evidence>
<evidence type="ECO:0000259" key="8">
    <source>
        <dbReference type="PROSITE" id="PS50110"/>
    </source>
</evidence>
<keyword evidence="3" id="KW-0238">DNA-binding</keyword>
<gene>
    <name evidence="9" type="ORF">GA0070606_1148</name>
</gene>
<sequence>MSADRTEPGTARADHASPDADAWAQPSADRPVRVLLADDQHLVRTGFRVILEVEDDIEVVGEAADGARAVSMTRVLRPDVVLMDVEMPGVDGLEATRRITAEQDEPGGPAVLILTTFDRDDYLFAALRAGASGFLLKNGTPEALVEAIRVLARGDGLLAPELTRRVIATFARPGDAAGPAGGRARPEATLRDLTPREREVLVLVAGGASNAEIAAELHLGEATVKTHVSRVLAKLGLRDRVQAVVFAYEHGVVRPGR</sequence>
<dbReference type="InterPro" id="IPR039420">
    <property type="entry name" value="WalR-like"/>
</dbReference>
<dbReference type="SMART" id="SM00421">
    <property type="entry name" value="HTH_LUXR"/>
    <property type="match status" value="1"/>
</dbReference>
<dbReference type="SUPFAM" id="SSF46894">
    <property type="entry name" value="C-terminal effector domain of the bipartite response regulators"/>
    <property type="match status" value="1"/>
</dbReference>
<dbReference type="PRINTS" id="PR00038">
    <property type="entry name" value="HTHLUXR"/>
</dbReference>
<dbReference type="PANTHER" id="PTHR43214">
    <property type="entry name" value="TWO-COMPONENT RESPONSE REGULATOR"/>
    <property type="match status" value="1"/>
</dbReference>
<feature type="compositionally biased region" description="Basic and acidic residues" evidence="6">
    <location>
        <begin position="1"/>
        <end position="18"/>
    </location>
</feature>
<evidence type="ECO:0000256" key="4">
    <source>
        <dbReference type="ARBA" id="ARBA00023163"/>
    </source>
</evidence>
<reference evidence="10" key="1">
    <citation type="submission" date="2016-06" db="EMBL/GenBank/DDBJ databases">
        <authorList>
            <person name="Varghese N."/>
            <person name="Submissions Spin"/>
        </authorList>
    </citation>
    <scope>NUCLEOTIDE SEQUENCE [LARGE SCALE GENOMIC DNA]</scope>
    <source>
        <strain evidence="10">DSM 43903</strain>
    </source>
</reference>
<dbReference type="SUPFAM" id="SSF52172">
    <property type="entry name" value="CheY-like"/>
    <property type="match status" value="1"/>
</dbReference>
<evidence type="ECO:0000313" key="9">
    <source>
        <dbReference type="EMBL" id="SCL47426.1"/>
    </source>
</evidence>
<dbReference type="CDD" id="cd06170">
    <property type="entry name" value="LuxR_C_like"/>
    <property type="match status" value="1"/>
</dbReference>
<dbReference type="InterPro" id="IPR058245">
    <property type="entry name" value="NreC/VraR/RcsB-like_REC"/>
</dbReference>
<keyword evidence="10" id="KW-1185">Reference proteome</keyword>
<feature type="domain" description="HTH luxR-type" evidence="7">
    <location>
        <begin position="186"/>
        <end position="251"/>
    </location>
</feature>
<organism evidence="9 10">
    <name type="scientific">Micromonospora citrea</name>
    <dbReference type="NCBI Taxonomy" id="47855"/>
    <lineage>
        <taxon>Bacteria</taxon>
        <taxon>Bacillati</taxon>
        <taxon>Actinomycetota</taxon>
        <taxon>Actinomycetes</taxon>
        <taxon>Micromonosporales</taxon>
        <taxon>Micromonosporaceae</taxon>
        <taxon>Micromonospora</taxon>
    </lineage>
</organism>
<proteinExistence type="predicted"/>
<protein>
    <submittedName>
        <fullName evidence="9">Two component transcriptional regulator, LuxR family</fullName>
    </submittedName>
</protein>
<dbReference type="PROSITE" id="PS50110">
    <property type="entry name" value="RESPONSE_REGULATORY"/>
    <property type="match status" value="1"/>
</dbReference>
<dbReference type="Pfam" id="PF00196">
    <property type="entry name" value="GerE"/>
    <property type="match status" value="1"/>
</dbReference>
<dbReference type="Proteomes" id="UP000199001">
    <property type="component" value="Unassembled WGS sequence"/>
</dbReference>
<dbReference type="STRING" id="47855.GA0070606_1148"/>
<keyword evidence="2" id="KW-0805">Transcription regulation</keyword>
<evidence type="ECO:0000256" key="5">
    <source>
        <dbReference type="PROSITE-ProRule" id="PRU00169"/>
    </source>
</evidence>
<dbReference type="Pfam" id="PF00072">
    <property type="entry name" value="Response_reg"/>
    <property type="match status" value="1"/>
</dbReference>
<evidence type="ECO:0000259" key="7">
    <source>
        <dbReference type="PROSITE" id="PS50043"/>
    </source>
</evidence>
<dbReference type="AlphaFoldDB" id="A0A1C6U063"/>
<dbReference type="SMART" id="SM00448">
    <property type="entry name" value="REC"/>
    <property type="match status" value="1"/>
</dbReference>
<dbReference type="PANTHER" id="PTHR43214:SF24">
    <property type="entry name" value="TRANSCRIPTIONAL REGULATORY PROTEIN NARL-RELATED"/>
    <property type="match status" value="1"/>
</dbReference>
<dbReference type="CDD" id="cd17535">
    <property type="entry name" value="REC_NarL-like"/>
    <property type="match status" value="1"/>
</dbReference>
<dbReference type="InterPro" id="IPR001789">
    <property type="entry name" value="Sig_transdc_resp-reg_receiver"/>
</dbReference>
<dbReference type="InterPro" id="IPR016032">
    <property type="entry name" value="Sig_transdc_resp-reg_C-effctor"/>
</dbReference>
<evidence type="ECO:0000256" key="3">
    <source>
        <dbReference type="ARBA" id="ARBA00023125"/>
    </source>
</evidence>
<accession>A0A1C6U063</accession>
<dbReference type="PROSITE" id="PS50043">
    <property type="entry name" value="HTH_LUXR_2"/>
    <property type="match status" value="1"/>
</dbReference>
<dbReference type="GO" id="GO:0006355">
    <property type="term" value="P:regulation of DNA-templated transcription"/>
    <property type="evidence" value="ECO:0007669"/>
    <property type="project" value="InterPro"/>
</dbReference>
<dbReference type="GO" id="GO:0003677">
    <property type="term" value="F:DNA binding"/>
    <property type="evidence" value="ECO:0007669"/>
    <property type="project" value="UniProtKB-KW"/>
</dbReference>
<evidence type="ECO:0000256" key="1">
    <source>
        <dbReference type="ARBA" id="ARBA00022553"/>
    </source>
</evidence>